<dbReference type="GO" id="GO:0005634">
    <property type="term" value="C:nucleus"/>
    <property type="evidence" value="ECO:0007669"/>
    <property type="project" value="TreeGrafter"/>
</dbReference>
<reference evidence="1 2" key="1">
    <citation type="submission" date="2017-12" db="EMBL/GenBank/DDBJ databases">
        <title>Gene loss provides genomic basis for host adaptation in cereal stripe rust fungi.</title>
        <authorList>
            <person name="Xia C."/>
        </authorList>
    </citation>
    <scope>NUCLEOTIDE SEQUENCE [LARGE SCALE GENOMIC DNA]</scope>
    <source>
        <strain evidence="1 2">93TX-2</strain>
    </source>
</reference>
<comment type="caution">
    <text evidence="1">The sequence shown here is derived from an EMBL/GenBank/DDBJ whole genome shotgun (WGS) entry which is preliminary data.</text>
</comment>
<reference evidence="2" key="3">
    <citation type="journal article" date="2018" name="Mol. Plant Microbe Interact.">
        <title>Genome sequence resources for the wheat stripe rust pathogen (Puccinia striiformis f. sp. tritici) and the barley stripe rust pathogen (Puccinia striiformis f. sp. hordei).</title>
        <authorList>
            <person name="Xia C."/>
            <person name="Wang M."/>
            <person name="Yin C."/>
            <person name="Cornejo O.E."/>
            <person name="Hulbert S.H."/>
            <person name="Chen X."/>
        </authorList>
    </citation>
    <scope>NUCLEOTIDE SEQUENCE [LARGE SCALE GENOMIC DNA]</scope>
    <source>
        <strain evidence="2">93TX-2</strain>
    </source>
</reference>
<accession>A0A2S4W8K7</accession>
<reference evidence="2" key="2">
    <citation type="journal article" date="2018" name="BMC Genomics">
        <title>Genomic insights into host adaptation between the wheat stripe rust pathogen (Puccinia striiformis f. sp. tritici) and the barley stripe rust pathogen (Puccinia striiformis f. sp. hordei).</title>
        <authorList>
            <person name="Xia C."/>
            <person name="Wang M."/>
            <person name="Yin C."/>
            <person name="Cornejo O.E."/>
            <person name="Hulbert S.H."/>
            <person name="Chen X."/>
        </authorList>
    </citation>
    <scope>NUCLEOTIDE SEQUENCE [LARGE SCALE GENOMIC DNA]</scope>
    <source>
        <strain evidence="2">93TX-2</strain>
    </source>
</reference>
<dbReference type="VEuPathDB" id="FungiDB:PSTT_03461"/>
<dbReference type="PANTHER" id="PTHR46169">
    <property type="entry name" value="DNA REPLICATION-RELATED ELEMENT FACTOR, ISOFORM A"/>
    <property type="match status" value="1"/>
</dbReference>
<keyword evidence="2" id="KW-1185">Reference proteome</keyword>
<dbReference type="PANTHER" id="PTHR46169:SF15">
    <property type="entry name" value="INNER CENTROMERE PROTEIN A-LIKE ISOFORM X1-RELATED"/>
    <property type="match status" value="1"/>
</dbReference>
<evidence type="ECO:0000313" key="2">
    <source>
        <dbReference type="Proteomes" id="UP000238274"/>
    </source>
</evidence>
<evidence type="ECO:0000313" key="1">
    <source>
        <dbReference type="EMBL" id="POW18081.1"/>
    </source>
</evidence>
<dbReference type="AlphaFoldDB" id="A0A2S4W8K7"/>
<dbReference type="SUPFAM" id="SSF53098">
    <property type="entry name" value="Ribonuclease H-like"/>
    <property type="match status" value="1"/>
</dbReference>
<protein>
    <recommendedName>
        <fullName evidence="3">BED-type domain-containing protein</fullName>
    </recommendedName>
</protein>
<sequence>MKRKTPPTNRAGTESLSFETAPNTTIIDLDNSDKDQSELTIKHSWVWNHFKVSPDSASAVCQVVRRGGIICATQLKRDKSGSTKNFHGHLLKIHQLAKPKLLKKTKKSSHIDMEKWSKSGGSKKIKSLFTTDAWTAPNVTAFMAVTAHYLDLNFKMKDLTLAVPHIQGAHTGKMFAHLFYDLLKKFGCIDKIHTITADNASTNNKMAQELSLQIQSFNPATHLLGCVAHVINLAAQAGIAALGTLDEAEEGEELSTNVMGASTPINEPAPQPTQNLMGINFMTTKPNGVNVNAESILKRIHSMCTYPELVNKNINCLEIDVATRWNSTFHMFCPAITLKESCIHYCQSQPETCRFLLTVDEWDQAKNVMSLLKPLSEATNMLCGSKFPTLNTALPVYMILMKHLHMARQGLYDQEQLINPAAQMIAKIDQ</sequence>
<proteinExistence type="predicted"/>
<dbReference type="GO" id="GO:0006357">
    <property type="term" value="P:regulation of transcription by RNA polymerase II"/>
    <property type="evidence" value="ECO:0007669"/>
    <property type="project" value="TreeGrafter"/>
</dbReference>
<dbReference type="SMART" id="SM00614">
    <property type="entry name" value="ZnF_BED"/>
    <property type="match status" value="1"/>
</dbReference>
<dbReference type="InterPro" id="IPR012337">
    <property type="entry name" value="RNaseH-like_sf"/>
</dbReference>
<dbReference type="InterPro" id="IPR052717">
    <property type="entry name" value="Vacuolar_transposase_reg"/>
</dbReference>
<gene>
    <name evidence="1" type="ORF">PSHT_06211</name>
</gene>
<name>A0A2S4W8K7_9BASI</name>
<dbReference type="VEuPathDB" id="FungiDB:PSHT_06211"/>
<dbReference type="EMBL" id="PKSM01000071">
    <property type="protein sequence ID" value="POW18081.1"/>
    <property type="molecule type" value="Genomic_DNA"/>
</dbReference>
<feature type="non-terminal residue" evidence="1">
    <location>
        <position position="430"/>
    </location>
</feature>
<dbReference type="Proteomes" id="UP000238274">
    <property type="component" value="Unassembled WGS sequence"/>
</dbReference>
<organism evidence="1 2">
    <name type="scientific">Puccinia striiformis</name>
    <dbReference type="NCBI Taxonomy" id="27350"/>
    <lineage>
        <taxon>Eukaryota</taxon>
        <taxon>Fungi</taxon>
        <taxon>Dikarya</taxon>
        <taxon>Basidiomycota</taxon>
        <taxon>Pucciniomycotina</taxon>
        <taxon>Pucciniomycetes</taxon>
        <taxon>Pucciniales</taxon>
        <taxon>Pucciniaceae</taxon>
        <taxon>Puccinia</taxon>
    </lineage>
</organism>
<dbReference type="OrthoDB" id="2506030at2759"/>
<evidence type="ECO:0008006" key="3">
    <source>
        <dbReference type="Google" id="ProtNLM"/>
    </source>
</evidence>